<keyword evidence="8" id="KW-1185">Reference proteome</keyword>
<evidence type="ECO:0000259" key="6">
    <source>
        <dbReference type="Pfam" id="PF24708"/>
    </source>
</evidence>
<dbReference type="InterPro" id="IPR056304">
    <property type="entry name" value="Lip-like_C"/>
</dbReference>
<evidence type="ECO:0000256" key="2">
    <source>
        <dbReference type="ARBA" id="ARBA00022525"/>
    </source>
</evidence>
<evidence type="ECO:0000256" key="5">
    <source>
        <dbReference type="ARBA" id="ARBA00023098"/>
    </source>
</evidence>
<dbReference type="PANTHER" id="PTHR34043">
    <property type="entry name" value="ALPHA/BETA-HYDROLASES SUPERFAMILY PROTEIN"/>
    <property type="match status" value="1"/>
</dbReference>
<dbReference type="EMBL" id="BFEA01000226">
    <property type="protein sequence ID" value="GBG75547.1"/>
    <property type="molecule type" value="Genomic_DNA"/>
</dbReference>
<evidence type="ECO:0000313" key="7">
    <source>
        <dbReference type="EMBL" id="GBG75547.1"/>
    </source>
</evidence>
<dbReference type="Gramene" id="GBG75547">
    <property type="protein sequence ID" value="GBG75547"/>
    <property type="gene ID" value="CBR_g20178"/>
</dbReference>
<dbReference type="OrthoDB" id="206848at2759"/>
<dbReference type="Pfam" id="PF24708">
    <property type="entry name" value="Lip_C"/>
    <property type="match status" value="1"/>
</dbReference>
<accession>A0A388KZQ9</accession>
<comment type="caution">
    <text evidence="7">The sequence shown here is derived from an EMBL/GenBank/DDBJ whole genome shotgun (WGS) entry which is preliminary data.</text>
</comment>
<dbReference type="Gene3D" id="3.40.50.1820">
    <property type="entry name" value="alpha/beta hydrolase"/>
    <property type="match status" value="2"/>
</dbReference>
<dbReference type="OMA" id="NAEWISS"/>
<name>A0A388KZQ9_CHABU</name>
<dbReference type="GO" id="GO:0006629">
    <property type="term" value="P:lipid metabolic process"/>
    <property type="evidence" value="ECO:0007669"/>
    <property type="project" value="UniProtKB-KW"/>
</dbReference>
<dbReference type="GO" id="GO:0016787">
    <property type="term" value="F:hydrolase activity"/>
    <property type="evidence" value="ECO:0007669"/>
    <property type="project" value="UniProtKB-KW"/>
</dbReference>
<dbReference type="PANTHER" id="PTHR34043:SF3">
    <property type="entry name" value="ALPHA_BETA-HYDROLASES SUPERFAMILY PROTEIN"/>
    <property type="match status" value="1"/>
</dbReference>
<evidence type="ECO:0000256" key="3">
    <source>
        <dbReference type="ARBA" id="ARBA00022729"/>
    </source>
</evidence>
<organism evidence="7 8">
    <name type="scientific">Chara braunii</name>
    <name type="common">Braun's stonewort</name>
    <dbReference type="NCBI Taxonomy" id="69332"/>
    <lineage>
        <taxon>Eukaryota</taxon>
        <taxon>Viridiplantae</taxon>
        <taxon>Streptophyta</taxon>
        <taxon>Charophyceae</taxon>
        <taxon>Charales</taxon>
        <taxon>Characeae</taxon>
        <taxon>Chara</taxon>
    </lineage>
</organism>
<keyword evidence="2" id="KW-0964">Secreted</keyword>
<keyword evidence="3" id="KW-0732">Signal</keyword>
<comment type="subcellular location">
    <subcellularLocation>
        <location evidence="1">Secreted</location>
    </subcellularLocation>
</comment>
<dbReference type="GO" id="GO:0005576">
    <property type="term" value="C:extracellular region"/>
    <property type="evidence" value="ECO:0007669"/>
    <property type="project" value="UniProtKB-SubCell"/>
</dbReference>
<reference evidence="7 8" key="1">
    <citation type="journal article" date="2018" name="Cell">
        <title>The Chara Genome: Secondary Complexity and Implications for Plant Terrestrialization.</title>
        <authorList>
            <person name="Nishiyama T."/>
            <person name="Sakayama H."/>
            <person name="Vries J.D."/>
            <person name="Buschmann H."/>
            <person name="Saint-Marcoux D."/>
            <person name="Ullrich K.K."/>
            <person name="Haas F.B."/>
            <person name="Vanderstraeten L."/>
            <person name="Becker D."/>
            <person name="Lang D."/>
            <person name="Vosolsobe S."/>
            <person name="Rombauts S."/>
            <person name="Wilhelmsson P.K.I."/>
            <person name="Janitza P."/>
            <person name="Kern R."/>
            <person name="Heyl A."/>
            <person name="Rumpler F."/>
            <person name="Villalobos L.I.A.C."/>
            <person name="Clay J.M."/>
            <person name="Skokan R."/>
            <person name="Toyoda A."/>
            <person name="Suzuki Y."/>
            <person name="Kagoshima H."/>
            <person name="Schijlen E."/>
            <person name="Tajeshwar N."/>
            <person name="Catarino B."/>
            <person name="Hetherington A.J."/>
            <person name="Saltykova A."/>
            <person name="Bonnot C."/>
            <person name="Breuninger H."/>
            <person name="Symeonidi A."/>
            <person name="Radhakrishnan G.V."/>
            <person name="Van Nieuwerburgh F."/>
            <person name="Deforce D."/>
            <person name="Chang C."/>
            <person name="Karol K.G."/>
            <person name="Hedrich R."/>
            <person name="Ulvskov P."/>
            <person name="Glockner G."/>
            <person name="Delwiche C.F."/>
            <person name="Petrasek J."/>
            <person name="Van de Peer Y."/>
            <person name="Friml J."/>
            <person name="Beilby M."/>
            <person name="Dolan L."/>
            <person name="Kohara Y."/>
            <person name="Sugano S."/>
            <person name="Fujiyama A."/>
            <person name="Delaux P.-M."/>
            <person name="Quint M."/>
            <person name="TheiBen G."/>
            <person name="Hagemann M."/>
            <person name="Harholt J."/>
            <person name="Dunand C."/>
            <person name="Zachgo S."/>
            <person name="Langdale J."/>
            <person name="Maumus F."/>
            <person name="Straeten D.V.D."/>
            <person name="Gould S.B."/>
            <person name="Rensing S.A."/>
        </authorList>
    </citation>
    <scope>NUCLEOTIDE SEQUENCE [LARGE SCALE GENOMIC DNA]</scope>
    <source>
        <strain evidence="7 8">S276</strain>
    </source>
</reference>
<gene>
    <name evidence="7" type="ORF">CBR_g20178</name>
</gene>
<proteinExistence type="predicted"/>
<dbReference type="InterPro" id="IPR029058">
    <property type="entry name" value="AB_hydrolase_fold"/>
</dbReference>
<keyword evidence="5" id="KW-0443">Lipid metabolism</keyword>
<evidence type="ECO:0000256" key="1">
    <source>
        <dbReference type="ARBA" id="ARBA00004613"/>
    </source>
</evidence>
<keyword evidence="4" id="KW-0378">Hydrolase</keyword>
<sequence>MHSGLSSNGASSDVVRAPPSDDAPIVLVPGIFGFGAEKMGKISYWGGAENRADRVFLPELGPLSSMHDRACELFYQLKGGRVNFGKEHSQRYGHCQFGHTYSGLYPEWDKDHPVHFVGHSSGVQAVRLLHTMLDEKFFPEYPDTNAEWISSVTSLSGALNGTTRVYLDGISYATRKTRRVLGRALPSSLRIHPLLFLRTIQIGCWKHPSTHPKPHESYRDEDWQENDGALNTISMLYPKLPEEHPHYPLNQVDLSESGAHERELRLKPGIWYYTMLNVDHIHFIINRRRAGVKHDMLYDSIFRRCRKQFLRAAIGSLESSSCVCMDESESECLVP</sequence>
<dbReference type="SUPFAM" id="SSF53474">
    <property type="entry name" value="alpha/beta-Hydrolases"/>
    <property type="match status" value="1"/>
</dbReference>
<protein>
    <recommendedName>
        <fullName evidence="6">Lipase-like C-terminal domain-containing protein</fullName>
    </recommendedName>
</protein>
<evidence type="ECO:0000256" key="4">
    <source>
        <dbReference type="ARBA" id="ARBA00022801"/>
    </source>
</evidence>
<dbReference type="STRING" id="69332.A0A388KZQ9"/>
<dbReference type="Proteomes" id="UP000265515">
    <property type="component" value="Unassembled WGS sequence"/>
</dbReference>
<feature type="domain" description="Lipase-like C-terminal" evidence="6">
    <location>
        <begin position="22"/>
        <end position="134"/>
    </location>
</feature>
<dbReference type="AlphaFoldDB" id="A0A388KZQ9"/>
<evidence type="ECO:0000313" key="8">
    <source>
        <dbReference type="Proteomes" id="UP000265515"/>
    </source>
</evidence>